<dbReference type="EMBL" id="KV010007">
    <property type="protein sequence ID" value="KZV28766.1"/>
    <property type="molecule type" value="Genomic_DNA"/>
</dbReference>
<keyword evidence="3" id="KW-0819">tRNA processing</keyword>
<keyword evidence="5" id="KW-0539">Nucleus</keyword>
<dbReference type="GO" id="GO:0001682">
    <property type="term" value="P:tRNA 5'-leader removal"/>
    <property type="evidence" value="ECO:0007669"/>
    <property type="project" value="InterPro"/>
</dbReference>
<dbReference type="AlphaFoldDB" id="A0A2Z7BA17"/>
<comment type="subcellular location">
    <subcellularLocation>
        <location evidence="2">Membrane</location>
    </subcellularLocation>
    <subcellularLocation>
        <location evidence="1">Nucleus</location>
    </subcellularLocation>
</comment>
<proteinExistence type="predicted"/>
<dbReference type="GO" id="GO:0016020">
    <property type="term" value="C:membrane"/>
    <property type="evidence" value="ECO:0007669"/>
    <property type="project" value="UniProtKB-SubCell"/>
</dbReference>
<evidence type="ECO:0000313" key="9">
    <source>
        <dbReference type="EMBL" id="KZV28766.1"/>
    </source>
</evidence>
<feature type="domain" description="POPLD" evidence="8">
    <location>
        <begin position="487"/>
        <end position="559"/>
    </location>
</feature>
<evidence type="ECO:0000256" key="5">
    <source>
        <dbReference type="ARBA" id="ARBA00023242"/>
    </source>
</evidence>
<dbReference type="Pfam" id="PF08170">
    <property type="entry name" value="POPLD"/>
    <property type="match status" value="1"/>
</dbReference>
<keyword evidence="4" id="KW-0472">Membrane</keyword>
<feature type="region of interest" description="Disordered" evidence="6">
    <location>
        <begin position="45"/>
        <end position="82"/>
    </location>
</feature>
<dbReference type="PROSITE" id="PS00236">
    <property type="entry name" value="NEUROTR_ION_CHANNEL"/>
    <property type="match status" value="1"/>
</dbReference>
<keyword evidence="10" id="KW-1185">Reference proteome</keyword>
<dbReference type="InterPro" id="IPR012590">
    <property type="entry name" value="POPLD_dom"/>
</dbReference>
<evidence type="ECO:0000259" key="7">
    <source>
        <dbReference type="Pfam" id="PF06978"/>
    </source>
</evidence>
<dbReference type="GO" id="GO:0005655">
    <property type="term" value="C:nucleolar ribonuclease P complex"/>
    <property type="evidence" value="ECO:0007669"/>
    <property type="project" value="InterPro"/>
</dbReference>
<reference evidence="9 10" key="1">
    <citation type="journal article" date="2015" name="Proc. Natl. Acad. Sci. U.S.A.">
        <title>The resurrection genome of Boea hygrometrica: A blueprint for survival of dehydration.</title>
        <authorList>
            <person name="Xiao L."/>
            <person name="Yang G."/>
            <person name="Zhang L."/>
            <person name="Yang X."/>
            <person name="Zhao S."/>
            <person name="Ji Z."/>
            <person name="Zhou Q."/>
            <person name="Hu M."/>
            <person name="Wang Y."/>
            <person name="Chen M."/>
            <person name="Xu Y."/>
            <person name="Jin H."/>
            <person name="Xiao X."/>
            <person name="Hu G."/>
            <person name="Bao F."/>
            <person name="Hu Y."/>
            <person name="Wan P."/>
            <person name="Li L."/>
            <person name="Deng X."/>
            <person name="Kuang T."/>
            <person name="Xiang C."/>
            <person name="Zhu J.K."/>
            <person name="Oliver M.J."/>
            <person name="He Y."/>
        </authorList>
    </citation>
    <scope>NUCLEOTIDE SEQUENCE [LARGE SCALE GENOMIC DNA]</scope>
    <source>
        <strain evidence="10">cv. XS01</strain>
    </source>
</reference>
<protein>
    <submittedName>
        <fullName evidence="9">Uncharacterized protein</fullName>
    </submittedName>
</protein>
<evidence type="ECO:0000256" key="4">
    <source>
        <dbReference type="ARBA" id="ARBA00023136"/>
    </source>
</evidence>
<dbReference type="InterPro" id="IPR039182">
    <property type="entry name" value="Pop1"/>
</dbReference>
<dbReference type="PANTHER" id="PTHR22731:SF3">
    <property type="entry name" value="RIBONUCLEASES P_MRP PROTEIN SUBUNIT POP1"/>
    <property type="match status" value="1"/>
</dbReference>
<evidence type="ECO:0000256" key="1">
    <source>
        <dbReference type="ARBA" id="ARBA00004123"/>
    </source>
</evidence>
<feature type="compositionally biased region" description="Basic residues" evidence="6">
    <location>
        <begin position="64"/>
        <end position="73"/>
    </location>
</feature>
<dbReference type="InterPro" id="IPR009723">
    <property type="entry name" value="Pop1_N"/>
</dbReference>
<accession>A0A2Z7BA17</accession>
<evidence type="ECO:0000256" key="3">
    <source>
        <dbReference type="ARBA" id="ARBA00022694"/>
    </source>
</evidence>
<dbReference type="InterPro" id="IPR018000">
    <property type="entry name" value="Neurotransmitter_ion_chnl_CS"/>
</dbReference>
<dbReference type="OrthoDB" id="442863at2759"/>
<evidence type="ECO:0000256" key="2">
    <source>
        <dbReference type="ARBA" id="ARBA00004370"/>
    </source>
</evidence>
<gene>
    <name evidence="9" type="ORF">F511_30058</name>
</gene>
<feature type="domain" description="Pop1 N-terminal" evidence="7">
    <location>
        <begin position="44"/>
        <end position="177"/>
    </location>
</feature>
<name>A0A2Z7BA17_9LAMI</name>
<evidence type="ECO:0000259" key="8">
    <source>
        <dbReference type="Pfam" id="PF08170"/>
    </source>
</evidence>
<organism evidence="9 10">
    <name type="scientific">Dorcoceras hygrometricum</name>
    <dbReference type="NCBI Taxonomy" id="472368"/>
    <lineage>
        <taxon>Eukaryota</taxon>
        <taxon>Viridiplantae</taxon>
        <taxon>Streptophyta</taxon>
        <taxon>Embryophyta</taxon>
        <taxon>Tracheophyta</taxon>
        <taxon>Spermatophyta</taxon>
        <taxon>Magnoliopsida</taxon>
        <taxon>eudicotyledons</taxon>
        <taxon>Gunneridae</taxon>
        <taxon>Pentapetalae</taxon>
        <taxon>asterids</taxon>
        <taxon>lamiids</taxon>
        <taxon>Lamiales</taxon>
        <taxon>Gesneriaceae</taxon>
        <taxon>Didymocarpoideae</taxon>
        <taxon>Trichosporeae</taxon>
        <taxon>Loxocarpinae</taxon>
        <taxon>Dorcoceras</taxon>
    </lineage>
</organism>
<dbReference type="GO" id="GO:0000172">
    <property type="term" value="C:ribonuclease MRP complex"/>
    <property type="evidence" value="ECO:0007669"/>
    <property type="project" value="InterPro"/>
</dbReference>
<dbReference type="Proteomes" id="UP000250235">
    <property type="component" value="Unassembled WGS sequence"/>
</dbReference>
<sequence length="840" mass="95447">MAVNASKPRVSEVPPHELNVRKFVESRASELEGLHSVVAKRLNNDFRSQREKRKRTTGHDDRVARKKFRKKRRVESGHPSSKDCLAKLEKKVSRSKRRSIEFKKNPETRFCTSGDGTKRLRTHIWHAKRFSMTKLWGFYMPLGLHGRGRGSRALLKKLRSGVLIHDASYYGTVQLEGPQDKLLLVLSSVMVPSPSKHDGENFDENLSGNIFGSAVLHHTGKPSSPPIAPVTYMWRPCQRITTKEVHNVDMIDELRRNSAGTAFRQLWLCIHAAALTEACEALTYACMDLTGGSARCISLEGQLGKVELIGSKASELLEKMLLPACCVPERLWYLKKCNADDNSDPGKLENAPVSINIQISSSSVIQLTVKDPRALTKKKQSIVHEGNSCNLFCYEEVETKTPTNSSFQKLESGSVVDYSDLWDVCEGICPPMEESVACMEKYNQLNEYIGLGIKKFGNQNALKSKCSRYCPILLLKHENPADHVTRCSIILPLSWVKVFWNALILNGAHAIGLREKHWIACEIGLPYFPWDYPDCSAYSYIMEMDVTATNQKMTQCPSSQWPLEIPIPPPWDCVKLNFVKSLSEVDKSLNHIRQHGPNDDLRGNLVRNAICKLSETTSIPFEGFMARTSCRLNNFLNTISANRLLLFPRMKDQNISMHKFMNDDELLEHNADVSEMNRGETQCFLRVRLRAYKRGVFEQGAMVCAPNAVDIMSWTRSDCDDHQLQIPQSSLESYFVQLPSGKWELQIPENPSTRDSYRHPIGFITTGFVRGRQVPSKPMAGAHCEASLISRLRLEQWKMLPVRRRRKEIYVLVRNMRSTAYRLALATVVLEQQEEDVKFM</sequence>
<dbReference type="Pfam" id="PF06978">
    <property type="entry name" value="POP1_N"/>
    <property type="match status" value="1"/>
</dbReference>
<evidence type="ECO:0000313" key="10">
    <source>
        <dbReference type="Proteomes" id="UP000250235"/>
    </source>
</evidence>
<dbReference type="PANTHER" id="PTHR22731">
    <property type="entry name" value="RIBONUCLEASES P/MRP PROTEIN SUBUNIT POP1"/>
    <property type="match status" value="1"/>
</dbReference>
<evidence type="ECO:0000256" key="6">
    <source>
        <dbReference type="SAM" id="MobiDB-lite"/>
    </source>
</evidence>